<dbReference type="GO" id="GO:0016209">
    <property type="term" value="F:antioxidant activity"/>
    <property type="evidence" value="ECO:0007669"/>
    <property type="project" value="InterPro"/>
</dbReference>
<feature type="domain" description="Thioredoxin" evidence="2">
    <location>
        <begin position="24"/>
        <end position="180"/>
    </location>
</feature>
<dbReference type="SUPFAM" id="SSF52833">
    <property type="entry name" value="Thioredoxin-like"/>
    <property type="match status" value="1"/>
</dbReference>
<organism evidence="3 4">
    <name type="scientific">Marinimicrobium koreense</name>
    <dbReference type="NCBI Taxonomy" id="306545"/>
    <lineage>
        <taxon>Bacteria</taxon>
        <taxon>Pseudomonadati</taxon>
        <taxon>Pseudomonadota</taxon>
        <taxon>Gammaproteobacteria</taxon>
        <taxon>Cellvibrionales</taxon>
        <taxon>Cellvibrionaceae</taxon>
        <taxon>Marinimicrobium</taxon>
    </lineage>
</organism>
<dbReference type="PROSITE" id="PS51352">
    <property type="entry name" value="THIOREDOXIN_2"/>
    <property type="match status" value="1"/>
</dbReference>
<sequence>MKPLLGHLLWISSLLMPAAALAVATPGDPAPAFRANDAAGQSHTLTDYIGNWIVLEWFHPGCEAVENHYDSGNLPRLQERYREQGVKWLTIISSAPGPDNVIEAEEALALEDTHDLRSSAPVLLDDTSVVARAYGVSKAPQIYIIDPHGTLVYSGAPDDSDGASPEAIEAATSHIEAALEAGLAGEAVETPRTEAYGCELDLDI</sequence>
<comment type="caution">
    <text evidence="3">The sequence shown here is derived from an EMBL/GenBank/DDBJ whole genome shotgun (WGS) entry which is preliminary data.</text>
</comment>
<dbReference type="RefSeq" id="WP_024460202.1">
    <property type="nucleotide sequence ID" value="NZ_RJUK01000001.1"/>
</dbReference>
<dbReference type="EMBL" id="RJUK01000001">
    <property type="protein sequence ID" value="ROQ20184.1"/>
    <property type="molecule type" value="Genomic_DNA"/>
</dbReference>
<dbReference type="GO" id="GO:0016491">
    <property type="term" value="F:oxidoreductase activity"/>
    <property type="evidence" value="ECO:0007669"/>
    <property type="project" value="InterPro"/>
</dbReference>
<dbReference type="Proteomes" id="UP000273643">
    <property type="component" value="Unassembled WGS sequence"/>
</dbReference>
<keyword evidence="1" id="KW-0732">Signal</keyword>
<proteinExistence type="predicted"/>
<gene>
    <name evidence="3" type="ORF">EDC38_0783</name>
</gene>
<reference evidence="3 4" key="1">
    <citation type="submission" date="2018-11" db="EMBL/GenBank/DDBJ databases">
        <title>Genomic Encyclopedia of Type Strains, Phase IV (KMG-IV): sequencing the most valuable type-strain genomes for metagenomic binning, comparative biology and taxonomic classification.</title>
        <authorList>
            <person name="Goeker M."/>
        </authorList>
    </citation>
    <scope>NUCLEOTIDE SEQUENCE [LARGE SCALE GENOMIC DNA]</scope>
    <source>
        <strain evidence="3 4">DSM 16974</strain>
    </source>
</reference>
<dbReference type="InterPro" id="IPR036249">
    <property type="entry name" value="Thioredoxin-like_sf"/>
</dbReference>
<dbReference type="InterPro" id="IPR013766">
    <property type="entry name" value="Thioredoxin_domain"/>
</dbReference>
<dbReference type="OrthoDB" id="9781543at2"/>
<dbReference type="PANTHER" id="PTHR43640">
    <property type="entry name" value="OS07G0260300 PROTEIN"/>
    <property type="match status" value="1"/>
</dbReference>
<evidence type="ECO:0000313" key="4">
    <source>
        <dbReference type="Proteomes" id="UP000273643"/>
    </source>
</evidence>
<keyword evidence="4" id="KW-1185">Reference proteome</keyword>
<dbReference type="AlphaFoldDB" id="A0A3N1NK48"/>
<evidence type="ECO:0000256" key="1">
    <source>
        <dbReference type="SAM" id="SignalP"/>
    </source>
</evidence>
<protein>
    <submittedName>
        <fullName evidence="3">Peroxiredoxin</fullName>
    </submittedName>
</protein>
<dbReference type="InterPro" id="IPR047262">
    <property type="entry name" value="PRX-like1"/>
</dbReference>
<dbReference type="Gene3D" id="3.40.30.10">
    <property type="entry name" value="Glutaredoxin"/>
    <property type="match status" value="1"/>
</dbReference>
<dbReference type="Pfam" id="PF00578">
    <property type="entry name" value="AhpC-TSA"/>
    <property type="match status" value="1"/>
</dbReference>
<feature type="signal peptide" evidence="1">
    <location>
        <begin position="1"/>
        <end position="22"/>
    </location>
</feature>
<name>A0A3N1NK48_9GAMM</name>
<evidence type="ECO:0000259" key="2">
    <source>
        <dbReference type="PROSITE" id="PS51352"/>
    </source>
</evidence>
<dbReference type="InterPro" id="IPR000866">
    <property type="entry name" value="AhpC/TSA"/>
</dbReference>
<feature type="chain" id="PRO_5018192829" evidence="1">
    <location>
        <begin position="23"/>
        <end position="204"/>
    </location>
</feature>
<dbReference type="PANTHER" id="PTHR43640:SF1">
    <property type="entry name" value="THIOREDOXIN-DEPENDENT PEROXIREDOXIN"/>
    <property type="match status" value="1"/>
</dbReference>
<evidence type="ECO:0000313" key="3">
    <source>
        <dbReference type="EMBL" id="ROQ20184.1"/>
    </source>
</evidence>
<accession>A0A3N1NK48</accession>